<dbReference type="GO" id="GO:0022857">
    <property type="term" value="F:transmembrane transporter activity"/>
    <property type="evidence" value="ECO:0007669"/>
    <property type="project" value="InterPro"/>
</dbReference>
<feature type="transmembrane region" description="Helical" evidence="1">
    <location>
        <begin position="75"/>
        <end position="95"/>
    </location>
</feature>
<sequence>MMEPTKGIFIGPWGTRWAWLYAPSWASVAFAVRTSVAALLSLLIAMWMELDSPQWAPLTVWVVATSTRGETLSKVRWRLVGTAAGCILSVCAVACFPQQPALLIPSMALWVGLCSGCATFFDGYRRYAFLVASFTGAIVSSAAFSAPQNVFEISISRGTYIVLGILCETAVATITSRNTEASTFTALVGRLQRLMDGVEDTIRGSCGRSLSIEQETDLLEKVMSANARIEFDVLELGPGHGRIADHARAILSALLVILARARAGLMLPDLEDILHGARHHLDAIMWPRRDDRFRFSAHSPRQAEEAVRVGFRTAIGILGAGLIWEVTAWNEGPSFFSYLTLVSGLLATRDIPAVAARDFLAGALCSTVVAFLFVFLVTPAVTAPECLVFLLFIPMFVGGLAAREAGLATHAMAFNMFLPVLIAPKNGGRTDEIAFFNGSMSFLTAILYEKTILSIILPFNAFHHLRRTDAWTQKRLRHLADRSASQPASQWLYENAASMVRSVRTCRGVPAETLRHYLGRHLQAMILGLWIIALRDASHGDGVSRPAAARVAVFLRQWSREGEAAAGRARRVLADLQSYHRATPEVERALLGIVENAFLPGNVTTSGAPDRAIHHPRGA</sequence>
<dbReference type="RefSeq" id="WP_182959292.1">
    <property type="nucleotide sequence ID" value="NZ_JABEQM010000009.1"/>
</dbReference>
<dbReference type="EMBL" id="JABEQM010000009">
    <property type="protein sequence ID" value="MBB2202217.1"/>
    <property type="molecule type" value="Genomic_DNA"/>
</dbReference>
<dbReference type="GO" id="GO:0005886">
    <property type="term" value="C:plasma membrane"/>
    <property type="evidence" value="ECO:0007669"/>
    <property type="project" value="InterPro"/>
</dbReference>
<dbReference type="Pfam" id="PF04632">
    <property type="entry name" value="FUSC"/>
    <property type="match status" value="2"/>
</dbReference>
<proteinExistence type="predicted"/>
<feature type="transmembrane region" description="Helical" evidence="1">
    <location>
        <begin position="102"/>
        <end position="121"/>
    </location>
</feature>
<feature type="transmembrane region" description="Helical" evidence="1">
    <location>
        <begin position="20"/>
        <end position="48"/>
    </location>
</feature>
<keyword evidence="3" id="KW-1185">Reference proteome</keyword>
<keyword evidence="1" id="KW-0812">Transmembrane</keyword>
<reference evidence="2 3" key="1">
    <citation type="submission" date="2020-04" db="EMBL/GenBank/DDBJ databases">
        <title>Description of novel Gluconacetobacter.</title>
        <authorList>
            <person name="Sombolestani A."/>
        </authorList>
    </citation>
    <scope>NUCLEOTIDE SEQUENCE [LARGE SCALE GENOMIC DNA]</scope>
    <source>
        <strain evidence="2 3">LMG 27802</strain>
    </source>
</reference>
<evidence type="ECO:0000313" key="3">
    <source>
        <dbReference type="Proteomes" id="UP000578030"/>
    </source>
</evidence>
<keyword evidence="1" id="KW-1133">Transmembrane helix</keyword>
<protein>
    <submittedName>
        <fullName evidence="2">FUSC family protein</fullName>
    </submittedName>
</protein>
<accession>A0A7W4K8H1</accession>
<gene>
    <name evidence="2" type="ORF">HLH28_11640</name>
</gene>
<evidence type="ECO:0000313" key="2">
    <source>
        <dbReference type="EMBL" id="MBB2202217.1"/>
    </source>
</evidence>
<evidence type="ECO:0000256" key="1">
    <source>
        <dbReference type="SAM" id="Phobius"/>
    </source>
</evidence>
<dbReference type="AlphaFoldDB" id="A0A7W4K8H1"/>
<dbReference type="InterPro" id="IPR006726">
    <property type="entry name" value="PHBA_efflux_AaeB/fusaric-R"/>
</dbReference>
<dbReference type="Proteomes" id="UP000578030">
    <property type="component" value="Unassembled WGS sequence"/>
</dbReference>
<comment type="caution">
    <text evidence="2">The sequence shown here is derived from an EMBL/GenBank/DDBJ whole genome shotgun (WGS) entry which is preliminary data.</text>
</comment>
<keyword evidence="1" id="KW-0472">Membrane</keyword>
<feature type="transmembrane region" description="Helical" evidence="1">
    <location>
        <begin position="127"/>
        <end position="147"/>
    </location>
</feature>
<organism evidence="2 3">
    <name type="scientific">Gluconacetobacter tumulisoli</name>
    <dbReference type="NCBI Taxonomy" id="1286189"/>
    <lineage>
        <taxon>Bacteria</taxon>
        <taxon>Pseudomonadati</taxon>
        <taxon>Pseudomonadota</taxon>
        <taxon>Alphaproteobacteria</taxon>
        <taxon>Acetobacterales</taxon>
        <taxon>Acetobacteraceae</taxon>
        <taxon>Gluconacetobacter</taxon>
    </lineage>
</organism>
<feature type="transmembrane region" description="Helical" evidence="1">
    <location>
        <begin position="359"/>
        <end position="381"/>
    </location>
</feature>
<name>A0A7W4K8H1_9PROT</name>